<dbReference type="InterPro" id="IPR057727">
    <property type="entry name" value="WCX_dom"/>
</dbReference>
<dbReference type="PANTHER" id="PTHR34580:SF1">
    <property type="entry name" value="PROTEIN PAFC"/>
    <property type="match status" value="1"/>
</dbReference>
<dbReference type="PROSITE" id="PS52050">
    <property type="entry name" value="WYL"/>
    <property type="match status" value="1"/>
</dbReference>
<comment type="caution">
    <text evidence="3">The sequence shown here is derived from an EMBL/GenBank/DDBJ whole genome shotgun (WGS) entry which is preliminary data.</text>
</comment>
<dbReference type="Pfam" id="PF13280">
    <property type="entry name" value="WYL"/>
    <property type="match status" value="1"/>
</dbReference>
<dbReference type="PANTHER" id="PTHR34580">
    <property type="match status" value="1"/>
</dbReference>
<evidence type="ECO:0000259" key="1">
    <source>
        <dbReference type="Pfam" id="PF13280"/>
    </source>
</evidence>
<feature type="domain" description="WCX" evidence="2">
    <location>
        <begin position="106"/>
        <end position="180"/>
    </location>
</feature>
<evidence type="ECO:0000259" key="2">
    <source>
        <dbReference type="Pfam" id="PF25583"/>
    </source>
</evidence>
<reference evidence="3 4" key="1">
    <citation type="submission" date="2022-11" db="EMBL/GenBank/DDBJ databases">
        <authorList>
            <person name="Caiyu Z."/>
        </authorList>
    </citation>
    <scope>NUCLEOTIDE SEQUENCE [LARGE SCALE GENOMIC DNA]</scope>
    <source>
        <strain evidence="3 4">YR-4</strain>
    </source>
</reference>
<gene>
    <name evidence="3" type="ORF">OUY18_08440</name>
</gene>
<dbReference type="InterPro" id="IPR026881">
    <property type="entry name" value="WYL_dom"/>
</dbReference>
<accession>A0ABT4BWF9</accession>
<sequence>MPFPNLKKIAFCYHHSVIVDQKAQFDEGRKILISPYALLWHDDQYYLAGNNEKYDSVSNYRIDRMKHVELTDLNARPFSEVSSYRECFDTLDYSRKSFHMFHGRQERIVLRCSNDLLEAIVDKFGSNIELSCHDKNAFTVRASVFVSDGLVEWLMQYGDRIVVLSPKSLKDKMITQVNAMRSAYQIT</sequence>
<dbReference type="EMBL" id="JAPOHA010000007">
    <property type="protein sequence ID" value="MCY1714281.1"/>
    <property type="molecule type" value="Genomic_DNA"/>
</dbReference>
<protein>
    <submittedName>
        <fullName evidence="3">WYL domain-containing protein</fullName>
    </submittedName>
</protein>
<evidence type="ECO:0000313" key="3">
    <source>
        <dbReference type="EMBL" id="MCY1714281.1"/>
    </source>
</evidence>
<feature type="domain" description="WYL" evidence="1">
    <location>
        <begin position="27"/>
        <end position="70"/>
    </location>
</feature>
<dbReference type="Pfam" id="PF25583">
    <property type="entry name" value="WCX"/>
    <property type="match status" value="1"/>
</dbReference>
<evidence type="ECO:0000313" key="4">
    <source>
        <dbReference type="Proteomes" id="UP001082703"/>
    </source>
</evidence>
<proteinExistence type="predicted"/>
<dbReference type="RefSeq" id="WP_268058326.1">
    <property type="nucleotide sequence ID" value="NZ_JAPOHA010000007.1"/>
</dbReference>
<dbReference type="InterPro" id="IPR051534">
    <property type="entry name" value="CBASS_pafABC_assoc_protein"/>
</dbReference>
<dbReference type="Proteomes" id="UP001082703">
    <property type="component" value="Unassembled WGS sequence"/>
</dbReference>
<keyword evidence="4" id="KW-1185">Reference proteome</keyword>
<name>A0ABT4BWF9_9FIRM</name>
<organism evidence="3 4">
    <name type="scientific">Caproiciproducens galactitolivorans</name>
    <dbReference type="NCBI Taxonomy" id="642589"/>
    <lineage>
        <taxon>Bacteria</taxon>
        <taxon>Bacillati</taxon>
        <taxon>Bacillota</taxon>
        <taxon>Clostridia</taxon>
        <taxon>Eubacteriales</taxon>
        <taxon>Acutalibacteraceae</taxon>
        <taxon>Caproiciproducens</taxon>
    </lineage>
</organism>